<name>A0A9D3V601_9ROSI</name>
<accession>A0A9D3V601</accession>
<comment type="caution">
    <text evidence="1">The sequence shown here is derived from an EMBL/GenBank/DDBJ whole genome shotgun (WGS) entry which is preliminary data.</text>
</comment>
<proteinExistence type="predicted"/>
<dbReference type="AlphaFoldDB" id="A0A9D3V601"/>
<evidence type="ECO:0000313" key="1">
    <source>
        <dbReference type="EMBL" id="KAH1072278.1"/>
    </source>
</evidence>
<organism evidence="1 2">
    <name type="scientific">Gossypium stocksii</name>
    <dbReference type="NCBI Taxonomy" id="47602"/>
    <lineage>
        <taxon>Eukaryota</taxon>
        <taxon>Viridiplantae</taxon>
        <taxon>Streptophyta</taxon>
        <taxon>Embryophyta</taxon>
        <taxon>Tracheophyta</taxon>
        <taxon>Spermatophyta</taxon>
        <taxon>Magnoliopsida</taxon>
        <taxon>eudicotyledons</taxon>
        <taxon>Gunneridae</taxon>
        <taxon>Pentapetalae</taxon>
        <taxon>rosids</taxon>
        <taxon>malvids</taxon>
        <taxon>Malvales</taxon>
        <taxon>Malvaceae</taxon>
        <taxon>Malvoideae</taxon>
        <taxon>Gossypium</taxon>
    </lineage>
</organism>
<sequence>MVEFDLGQIIFDEIVKNAEKVHPRYQPPFSSLIFQVLHTKNPRIVPATTKFEKLVPQLRFSHKWLKGNTL</sequence>
<dbReference type="Proteomes" id="UP000828251">
    <property type="component" value="Unassembled WGS sequence"/>
</dbReference>
<protein>
    <submittedName>
        <fullName evidence="1">Uncharacterized protein</fullName>
    </submittedName>
</protein>
<reference evidence="1 2" key="1">
    <citation type="journal article" date="2021" name="Plant Biotechnol. J.">
        <title>Multi-omics assisted identification of the key and species-specific regulatory components of drought-tolerant mechanisms in Gossypium stocksii.</title>
        <authorList>
            <person name="Yu D."/>
            <person name="Ke L."/>
            <person name="Zhang D."/>
            <person name="Wu Y."/>
            <person name="Sun Y."/>
            <person name="Mei J."/>
            <person name="Sun J."/>
            <person name="Sun Y."/>
        </authorList>
    </citation>
    <scope>NUCLEOTIDE SEQUENCE [LARGE SCALE GENOMIC DNA]</scope>
    <source>
        <strain evidence="2">cv. E1</strain>
        <tissue evidence="1">Leaf</tissue>
    </source>
</reference>
<dbReference type="EMBL" id="JAIQCV010000008">
    <property type="protein sequence ID" value="KAH1072278.1"/>
    <property type="molecule type" value="Genomic_DNA"/>
</dbReference>
<gene>
    <name evidence="1" type="ORF">J1N35_024606</name>
</gene>
<evidence type="ECO:0000313" key="2">
    <source>
        <dbReference type="Proteomes" id="UP000828251"/>
    </source>
</evidence>
<keyword evidence="2" id="KW-1185">Reference proteome</keyword>